<sequence>MNFVFAVATVAVVGVMFGETVEENRLEQGGNDRDDVPLPRWKQSLGAAGC</sequence>
<dbReference type="AlphaFoldDB" id="A0A0R2FXI4"/>
<dbReference type="EMBL" id="JQAZ01000001">
    <property type="protein sequence ID" value="KRN33794.1"/>
    <property type="molecule type" value="Genomic_DNA"/>
</dbReference>
<protein>
    <submittedName>
        <fullName evidence="2">Uncharacterized protein</fullName>
    </submittedName>
</protein>
<dbReference type="Proteomes" id="UP000051751">
    <property type="component" value="Unassembled WGS sequence"/>
</dbReference>
<reference evidence="4 5" key="1">
    <citation type="journal article" date="2015" name="Genome Announc.">
        <title>Expanding the biotechnology potential of lactobacilli through comparative genomics of 213 strains and associated genera.</title>
        <authorList>
            <person name="Sun Z."/>
            <person name="Harris H.M."/>
            <person name="McCann A."/>
            <person name="Guo C."/>
            <person name="Argimon S."/>
            <person name="Zhang W."/>
            <person name="Yang X."/>
            <person name="Jeffery I.B."/>
            <person name="Cooney J.C."/>
            <person name="Kagawa T.F."/>
            <person name="Liu W."/>
            <person name="Song Y."/>
            <person name="Salvetti E."/>
            <person name="Wrobel A."/>
            <person name="Rasinkangas P."/>
            <person name="Parkhill J."/>
            <person name="Rea M.C."/>
            <person name="O'Sullivan O."/>
            <person name="Ritari J."/>
            <person name="Douillard F.P."/>
            <person name="Paul Ross R."/>
            <person name="Yang R."/>
            <person name="Briner A.E."/>
            <person name="Felis G.E."/>
            <person name="de Vos W.M."/>
            <person name="Barrangou R."/>
            <person name="Klaenhammer T.R."/>
            <person name="Caufield P.W."/>
            <person name="Cui Y."/>
            <person name="Zhang H."/>
            <person name="O'Toole P.W."/>
        </authorList>
    </citation>
    <scope>NUCLEOTIDE SEQUENCE [LARGE SCALE GENOMIC DNA]</scope>
    <source>
        <strain evidence="2 5">ATCC BAA-66</strain>
        <strain evidence="3 4">DSM 13344</strain>
    </source>
</reference>
<feature type="compositionally biased region" description="Basic and acidic residues" evidence="1">
    <location>
        <begin position="25"/>
        <end position="37"/>
    </location>
</feature>
<feature type="region of interest" description="Disordered" evidence="1">
    <location>
        <begin position="25"/>
        <end position="50"/>
    </location>
</feature>
<proteinExistence type="predicted"/>
<accession>A0A0R2FXI4</accession>
<dbReference type="RefSeq" id="WP_156404194.1">
    <property type="nucleotide sequence ID" value="NZ_JQAT01000001.1"/>
</dbReference>
<dbReference type="PATRIC" id="fig|81857.3.peg.568"/>
<evidence type="ECO:0000313" key="4">
    <source>
        <dbReference type="Proteomes" id="UP000051645"/>
    </source>
</evidence>
<dbReference type="EMBL" id="JQAT01000001">
    <property type="protein sequence ID" value="KRN29677.1"/>
    <property type="molecule type" value="Genomic_DNA"/>
</dbReference>
<evidence type="ECO:0000313" key="2">
    <source>
        <dbReference type="EMBL" id="KRN29677.1"/>
    </source>
</evidence>
<keyword evidence="4" id="KW-1185">Reference proteome</keyword>
<evidence type="ECO:0000256" key="1">
    <source>
        <dbReference type="SAM" id="MobiDB-lite"/>
    </source>
</evidence>
<evidence type="ECO:0000313" key="3">
    <source>
        <dbReference type="EMBL" id="KRN33794.1"/>
    </source>
</evidence>
<evidence type="ECO:0000313" key="5">
    <source>
        <dbReference type="Proteomes" id="UP000051751"/>
    </source>
</evidence>
<organism evidence="2 5">
    <name type="scientific">Lactobacillus selangorensis</name>
    <dbReference type="NCBI Taxonomy" id="81857"/>
    <lineage>
        <taxon>Bacteria</taxon>
        <taxon>Bacillati</taxon>
        <taxon>Bacillota</taxon>
        <taxon>Bacilli</taxon>
        <taxon>Lactobacillales</taxon>
        <taxon>Lactobacillaceae</taxon>
        <taxon>Lactobacillus</taxon>
    </lineage>
</organism>
<comment type="caution">
    <text evidence="2">The sequence shown here is derived from an EMBL/GenBank/DDBJ whole genome shotgun (WGS) entry which is preliminary data.</text>
</comment>
<gene>
    <name evidence="2" type="ORF">IV38_GL000564</name>
    <name evidence="3" type="ORF">IV40_GL000104</name>
</gene>
<name>A0A0R2FXI4_9LACO</name>
<dbReference type="Proteomes" id="UP000051645">
    <property type="component" value="Unassembled WGS sequence"/>
</dbReference>